<feature type="compositionally biased region" description="Low complexity" evidence="8">
    <location>
        <begin position="43"/>
        <end position="53"/>
    </location>
</feature>
<dbReference type="GO" id="GO:0005634">
    <property type="term" value="C:nucleus"/>
    <property type="evidence" value="ECO:0007669"/>
    <property type="project" value="UniProtKB-SubCell"/>
</dbReference>
<comment type="similarity">
    <text evidence="7">Belongs to the AP2/ERF transcription factor family. AP2 subfamily.</text>
</comment>
<dbReference type="PROSITE" id="PS51032">
    <property type="entry name" value="AP2_ERF"/>
    <property type="match status" value="2"/>
</dbReference>
<dbReference type="AlphaFoldDB" id="A0A8X7YVW6"/>
<keyword evidence="5" id="KW-0804">Transcription</keyword>
<dbReference type="SMART" id="SM00380">
    <property type="entry name" value="AP2"/>
    <property type="match status" value="2"/>
</dbReference>
<feature type="compositionally biased region" description="Low complexity" evidence="8">
    <location>
        <begin position="464"/>
        <end position="485"/>
    </location>
</feature>
<accession>A0A8X7YVW6</accession>
<dbReference type="FunFam" id="3.30.730.10:FF:000004">
    <property type="entry name" value="AP2-like ethylene-responsive transcription factor"/>
    <property type="match status" value="1"/>
</dbReference>
<evidence type="ECO:0000256" key="5">
    <source>
        <dbReference type="ARBA" id="ARBA00023163"/>
    </source>
</evidence>
<evidence type="ECO:0000256" key="8">
    <source>
        <dbReference type="SAM" id="MobiDB-lite"/>
    </source>
</evidence>
<evidence type="ECO:0000256" key="2">
    <source>
        <dbReference type="ARBA" id="ARBA00023015"/>
    </source>
</evidence>
<dbReference type="GO" id="GO:0003677">
    <property type="term" value="F:DNA binding"/>
    <property type="evidence" value="ECO:0007669"/>
    <property type="project" value="UniProtKB-KW"/>
</dbReference>
<dbReference type="Proteomes" id="UP000886885">
    <property type="component" value="Chromosome 10A"/>
</dbReference>
<feature type="region of interest" description="Disordered" evidence="8">
    <location>
        <begin position="451"/>
        <end position="485"/>
    </location>
</feature>
<dbReference type="OrthoDB" id="207175at2759"/>
<keyword evidence="11" id="KW-1185">Reference proteome</keyword>
<protein>
    <recommendedName>
        <fullName evidence="9">AP2/ERF domain-containing protein</fullName>
    </recommendedName>
</protein>
<dbReference type="PANTHER" id="PTHR32467:SF97">
    <property type="entry name" value="ETHYLENE-RESPONSIVE TRANSCRIPTION FACTOR WRI1"/>
    <property type="match status" value="1"/>
</dbReference>
<organism evidence="10 11">
    <name type="scientific">Populus tomentosa</name>
    <name type="common">Chinese white poplar</name>
    <dbReference type="NCBI Taxonomy" id="118781"/>
    <lineage>
        <taxon>Eukaryota</taxon>
        <taxon>Viridiplantae</taxon>
        <taxon>Streptophyta</taxon>
        <taxon>Embryophyta</taxon>
        <taxon>Tracheophyta</taxon>
        <taxon>Spermatophyta</taxon>
        <taxon>Magnoliopsida</taxon>
        <taxon>eudicotyledons</taxon>
        <taxon>Gunneridae</taxon>
        <taxon>Pentapetalae</taxon>
        <taxon>rosids</taxon>
        <taxon>fabids</taxon>
        <taxon>Malpighiales</taxon>
        <taxon>Salicaceae</taxon>
        <taxon>Saliceae</taxon>
        <taxon>Populus</taxon>
    </lineage>
</organism>
<name>A0A8X7YVW6_POPTO</name>
<gene>
    <name evidence="10" type="ORF">POTOM_037076</name>
</gene>
<evidence type="ECO:0000256" key="3">
    <source>
        <dbReference type="ARBA" id="ARBA00023125"/>
    </source>
</evidence>
<evidence type="ECO:0000256" key="1">
    <source>
        <dbReference type="ARBA" id="ARBA00004123"/>
    </source>
</evidence>
<dbReference type="PANTHER" id="PTHR32467">
    <property type="entry name" value="AP2-LIKE ETHYLENE-RESPONSIVE TRANSCRIPTION FACTOR"/>
    <property type="match status" value="1"/>
</dbReference>
<evidence type="ECO:0000256" key="4">
    <source>
        <dbReference type="ARBA" id="ARBA00023159"/>
    </source>
</evidence>
<feature type="domain" description="AP2/ERF" evidence="9">
    <location>
        <begin position="162"/>
        <end position="287"/>
    </location>
</feature>
<feature type="compositionally biased region" description="Low complexity" evidence="8">
    <location>
        <begin position="1"/>
        <end position="16"/>
    </location>
</feature>
<evidence type="ECO:0000313" key="11">
    <source>
        <dbReference type="Proteomes" id="UP000886885"/>
    </source>
</evidence>
<feature type="compositionally biased region" description="Basic residues" evidence="8">
    <location>
        <begin position="25"/>
        <end position="34"/>
    </location>
</feature>
<dbReference type="CDD" id="cd00018">
    <property type="entry name" value="AP2"/>
    <property type="match status" value="1"/>
</dbReference>
<comment type="subcellular location">
    <subcellularLocation>
        <location evidence="1">Nucleus</location>
    </subcellularLocation>
</comment>
<evidence type="ECO:0000256" key="7">
    <source>
        <dbReference type="ARBA" id="ARBA00037973"/>
    </source>
</evidence>
<reference evidence="10" key="1">
    <citation type="journal article" date="2020" name="bioRxiv">
        <title>Hybrid origin of Populus tomentosa Carr. identified through genome sequencing and phylogenomic analysis.</title>
        <authorList>
            <person name="An X."/>
            <person name="Gao K."/>
            <person name="Chen Z."/>
            <person name="Li J."/>
            <person name="Yang X."/>
            <person name="Yang X."/>
            <person name="Zhou J."/>
            <person name="Guo T."/>
            <person name="Zhao T."/>
            <person name="Huang S."/>
            <person name="Miao D."/>
            <person name="Khan W.U."/>
            <person name="Rao P."/>
            <person name="Ye M."/>
            <person name="Lei B."/>
            <person name="Liao W."/>
            <person name="Wang J."/>
            <person name="Ji L."/>
            <person name="Li Y."/>
            <person name="Guo B."/>
            <person name="Mustafa N.S."/>
            <person name="Li S."/>
            <person name="Yun Q."/>
            <person name="Keller S.R."/>
            <person name="Mao J."/>
            <person name="Zhang R."/>
            <person name="Strauss S.H."/>
        </authorList>
    </citation>
    <scope>NUCLEOTIDE SEQUENCE</scope>
    <source>
        <strain evidence="10">GM15</strain>
        <tissue evidence="10">Leaf</tissue>
    </source>
</reference>
<dbReference type="PROSITE" id="PS51257">
    <property type="entry name" value="PROKAR_LIPOPROTEIN"/>
    <property type="match status" value="1"/>
</dbReference>
<feature type="compositionally biased region" description="Basic and acidic residues" evidence="8">
    <location>
        <begin position="451"/>
        <end position="463"/>
    </location>
</feature>
<keyword evidence="3" id="KW-0238">DNA-binding</keyword>
<evidence type="ECO:0000313" key="10">
    <source>
        <dbReference type="EMBL" id="KAG6760553.1"/>
    </source>
</evidence>
<comment type="caution">
    <text evidence="10">The sequence shown here is derived from an EMBL/GenBank/DDBJ whole genome shotgun (WGS) entry which is preliminary data.</text>
</comment>
<keyword evidence="6" id="KW-0539">Nucleus</keyword>
<feature type="domain" description="AP2/ERF" evidence="9">
    <location>
        <begin position="63"/>
        <end position="126"/>
    </location>
</feature>
<keyword evidence="2" id="KW-0805">Transcription regulation</keyword>
<dbReference type="EMBL" id="JAAWWB010000019">
    <property type="protein sequence ID" value="KAG6760553.1"/>
    <property type="molecule type" value="Genomic_DNA"/>
</dbReference>
<dbReference type="InterPro" id="IPR001471">
    <property type="entry name" value="AP2/ERF_dom"/>
</dbReference>
<keyword evidence="4" id="KW-0010">Activator</keyword>
<feature type="region of interest" description="Disordered" evidence="8">
    <location>
        <begin position="324"/>
        <end position="347"/>
    </location>
</feature>
<proteinExistence type="inferred from homology"/>
<dbReference type="GO" id="GO:0003700">
    <property type="term" value="F:DNA-binding transcription factor activity"/>
    <property type="evidence" value="ECO:0007669"/>
    <property type="project" value="InterPro"/>
</dbReference>
<sequence length="485" mass="53945">MKRSSSCSSSSSSSSCVASESIQKPKAKRIRKNQKSNQGKSQNAAAAAAAANNSHNSGKRSSIYRGVTRHRWTGRFEAHLWDKSSWNSIQNKKGKQGAYDNEEAAAHTYDLAALKYWGSETTLNFPIETYTKEMEEMQKVTKEEYLASLRRRSSGFSRGVSKYRGVARHHHNGRWEARIGRVYGNKYLYLGTYSTLLSLILLKNTTWLLTLLFSPKFSQIGNFGEEGQLLCWLDAKFKAVSASPLKLTWHKPFSHAVKMADTQEEAAAAYDMAAIQYRGANAVTNFDVSNYIERLRKKGIPIDRILQEQQLLNNSIDSSVEVEVEVEQPTPPPQQQEEQEQKIVSSSSQLQCSQLNSSLDGTPPMVILDIIEEHELAWSFCMDSGLSLTMPDLPLENSCELPDLFDHTGFEDNIDLIFDACCYGNEANPAGYILQDNSTGGVEEVGVTRSIDEESESGKDRLLSDSVSNSPTSSTTTSVSCNYSV</sequence>
<evidence type="ECO:0000256" key="6">
    <source>
        <dbReference type="ARBA" id="ARBA00023242"/>
    </source>
</evidence>
<feature type="region of interest" description="Disordered" evidence="8">
    <location>
        <begin position="1"/>
        <end position="63"/>
    </location>
</feature>
<evidence type="ECO:0000259" key="9">
    <source>
        <dbReference type="PROSITE" id="PS51032"/>
    </source>
</evidence>